<dbReference type="Proteomes" id="UP000027195">
    <property type="component" value="Unassembled WGS sequence"/>
</dbReference>
<comment type="cofactor">
    <cofactor evidence="1">
        <name>a divalent metal cation</name>
        <dbReference type="ChEBI" id="CHEBI:60240"/>
    </cofactor>
</comment>
<dbReference type="InParanoid" id="A0A067MH00"/>
<dbReference type="Pfam" id="PF13359">
    <property type="entry name" value="DDE_Tnp_4"/>
    <property type="match status" value="1"/>
</dbReference>
<evidence type="ECO:0000313" key="4">
    <source>
        <dbReference type="EMBL" id="KDQ15068.1"/>
    </source>
</evidence>
<organism evidence="4 5">
    <name type="scientific">Botryobasidium botryosum (strain FD-172 SS1)</name>
    <dbReference type="NCBI Taxonomy" id="930990"/>
    <lineage>
        <taxon>Eukaryota</taxon>
        <taxon>Fungi</taxon>
        <taxon>Dikarya</taxon>
        <taxon>Basidiomycota</taxon>
        <taxon>Agaricomycotina</taxon>
        <taxon>Agaricomycetes</taxon>
        <taxon>Cantharellales</taxon>
        <taxon>Botryobasidiaceae</taxon>
        <taxon>Botryobasidium</taxon>
    </lineage>
</organism>
<feature type="non-terminal residue" evidence="4">
    <location>
        <position position="1"/>
    </location>
</feature>
<accession>A0A067MH00</accession>
<name>A0A067MH00_BOTB1</name>
<dbReference type="STRING" id="930990.A0A067MH00"/>
<evidence type="ECO:0000259" key="3">
    <source>
        <dbReference type="Pfam" id="PF13359"/>
    </source>
</evidence>
<dbReference type="OrthoDB" id="2408877at2759"/>
<keyword evidence="5" id="KW-1185">Reference proteome</keyword>
<evidence type="ECO:0000313" key="5">
    <source>
        <dbReference type="Proteomes" id="UP000027195"/>
    </source>
</evidence>
<evidence type="ECO:0000256" key="2">
    <source>
        <dbReference type="ARBA" id="ARBA00022723"/>
    </source>
</evidence>
<evidence type="ECO:0000256" key="1">
    <source>
        <dbReference type="ARBA" id="ARBA00001968"/>
    </source>
</evidence>
<feature type="domain" description="DDE Tnp4" evidence="3">
    <location>
        <begin position="72"/>
        <end position="229"/>
    </location>
</feature>
<protein>
    <recommendedName>
        <fullName evidence="3">DDE Tnp4 domain-containing protein</fullName>
    </recommendedName>
</protein>
<dbReference type="EMBL" id="KL198034">
    <property type="protein sequence ID" value="KDQ15068.1"/>
    <property type="molecule type" value="Genomic_DNA"/>
</dbReference>
<proteinExistence type="predicted"/>
<dbReference type="InterPro" id="IPR027806">
    <property type="entry name" value="HARBI1_dom"/>
</dbReference>
<gene>
    <name evidence="4" type="ORF">BOTBODRAFT_109246</name>
</gene>
<dbReference type="AlphaFoldDB" id="A0A067MH00"/>
<keyword evidence="2" id="KW-0479">Metal-binding</keyword>
<reference evidence="5" key="1">
    <citation type="journal article" date="2014" name="Proc. Natl. Acad. Sci. U.S.A.">
        <title>Extensive sampling of basidiomycete genomes demonstrates inadequacy of the white-rot/brown-rot paradigm for wood decay fungi.</title>
        <authorList>
            <person name="Riley R."/>
            <person name="Salamov A.A."/>
            <person name="Brown D.W."/>
            <person name="Nagy L.G."/>
            <person name="Floudas D."/>
            <person name="Held B.W."/>
            <person name="Levasseur A."/>
            <person name="Lombard V."/>
            <person name="Morin E."/>
            <person name="Otillar R."/>
            <person name="Lindquist E.A."/>
            <person name="Sun H."/>
            <person name="LaButti K.M."/>
            <person name="Schmutz J."/>
            <person name="Jabbour D."/>
            <person name="Luo H."/>
            <person name="Baker S.E."/>
            <person name="Pisabarro A.G."/>
            <person name="Walton J.D."/>
            <person name="Blanchette R.A."/>
            <person name="Henrissat B."/>
            <person name="Martin F."/>
            <person name="Cullen D."/>
            <person name="Hibbett D.S."/>
            <person name="Grigoriev I.V."/>
        </authorList>
    </citation>
    <scope>NUCLEOTIDE SEQUENCE [LARGE SCALE GENOMIC DNA]</scope>
    <source>
        <strain evidence="5">FD-172 SS1</strain>
    </source>
</reference>
<dbReference type="HOGENOM" id="CLU_018552_2_1_1"/>
<dbReference type="GO" id="GO:0046872">
    <property type="term" value="F:metal ion binding"/>
    <property type="evidence" value="ECO:0007669"/>
    <property type="project" value="UniProtKB-KW"/>
</dbReference>
<sequence>YGNGASVLDVARMAGVSEGSVEAFTERCFITIESLHGRFVHWLTDAVKEIEKNWVERHSGCKGWQDGWVLFDGTIVPLFQKPGLNGDAYYTRKSNYGLNAQIGSVPSNLRIVDYSHGMTRSAHNAYAFENTAAFRFPDWFFQGNEFAWGDSAYTLLPRMIPVHKKPANLVRKNAIFDHTVAAICVRSEHTMGALKGRWQALRGLHVLINSNNNHINACQWIMVCIILHNLLIDTEGPGKAEEFAATYDMSEEGNQEEGGVLDSVLSGDGTERRKMLVDEYIQTHYMSI</sequence>